<protein>
    <submittedName>
        <fullName evidence="1">Uncharacterized protein</fullName>
    </submittedName>
</protein>
<proteinExistence type="predicted"/>
<organism evidence="1">
    <name type="scientific">Arundo donax</name>
    <name type="common">Giant reed</name>
    <name type="synonym">Donax arundinaceus</name>
    <dbReference type="NCBI Taxonomy" id="35708"/>
    <lineage>
        <taxon>Eukaryota</taxon>
        <taxon>Viridiplantae</taxon>
        <taxon>Streptophyta</taxon>
        <taxon>Embryophyta</taxon>
        <taxon>Tracheophyta</taxon>
        <taxon>Spermatophyta</taxon>
        <taxon>Magnoliopsida</taxon>
        <taxon>Liliopsida</taxon>
        <taxon>Poales</taxon>
        <taxon>Poaceae</taxon>
        <taxon>PACMAD clade</taxon>
        <taxon>Arundinoideae</taxon>
        <taxon>Arundineae</taxon>
        <taxon>Arundo</taxon>
    </lineage>
</organism>
<dbReference type="EMBL" id="GBRH01245293">
    <property type="protein sequence ID" value="JAD52602.1"/>
    <property type="molecule type" value="Transcribed_RNA"/>
</dbReference>
<sequence length="33" mass="3782">MLGHFMPVLLETGSLILLVPCQNMNKYIIILEH</sequence>
<reference evidence="1" key="1">
    <citation type="submission" date="2014-09" db="EMBL/GenBank/DDBJ databases">
        <authorList>
            <person name="Magalhaes I.L.F."/>
            <person name="Oliveira U."/>
            <person name="Santos F.R."/>
            <person name="Vidigal T.H.D.A."/>
            <person name="Brescovit A.D."/>
            <person name="Santos A.J."/>
        </authorList>
    </citation>
    <scope>NUCLEOTIDE SEQUENCE</scope>
    <source>
        <tissue evidence="1">Shoot tissue taken approximately 20 cm above the soil surface</tissue>
    </source>
</reference>
<name>A0A0A9AZY5_ARUDO</name>
<dbReference type="AlphaFoldDB" id="A0A0A9AZY5"/>
<accession>A0A0A9AZY5</accession>
<reference evidence="1" key="2">
    <citation type="journal article" date="2015" name="Data Brief">
        <title>Shoot transcriptome of the giant reed, Arundo donax.</title>
        <authorList>
            <person name="Barrero R.A."/>
            <person name="Guerrero F.D."/>
            <person name="Moolhuijzen P."/>
            <person name="Goolsby J.A."/>
            <person name="Tidwell J."/>
            <person name="Bellgard S.E."/>
            <person name="Bellgard M.I."/>
        </authorList>
    </citation>
    <scope>NUCLEOTIDE SEQUENCE</scope>
    <source>
        <tissue evidence="1">Shoot tissue taken approximately 20 cm above the soil surface</tissue>
    </source>
</reference>
<evidence type="ECO:0000313" key="1">
    <source>
        <dbReference type="EMBL" id="JAD52602.1"/>
    </source>
</evidence>